<dbReference type="GO" id="GO:0000271">
    <property type="term" value="P:polysaccharide biosynthetic process"/>
    <property type="evidence" value="ECO:0007669"/>
    <property type="project" value="TreeGrafter"/>
</dbReference>
<dbReference type="InterPro" id="IPR050879">
    <property type="entry name" value="Acyltransferase_3"/>
</dbReference>
<evidence type="ECO:0000313" key="3">
    <source>
        <dbReference type="EMBL" id="MBB3956838.1"/>
    </source>
</evidence>
<dbReference type="PANTHER" id="PTHR23028">
    <property type="entry name" value="ACETYLTRANSFERASE"/>
    <property type="match status" value="1"/>
</dbReference>
<feature type="transmembrane region" description="Helical" evidence="1">
    <location>
        <begin position="266"/>
        <end position="284"/>
    </location>
</feature>
<feature type="transmembrane region" description="Helical" evidence="1">
    <location>
        <begin position="304"/>
        <end position="324"/>
    </location>
</feature>
<evidence type="ECO:0000256" key="1">
    <source>
        <dbReference type="SAM" id="Phobius"/>
    </source>
</evidence>
<feature type="transmembrane region" description="Helical" evidence="1">
    <location>
        <begin position="240"/>
        <end position="260"/>
    </location>
</feature>
<dbReference type="AlphaFoldDB" id="A0A7W6CHV1"/>
<feature type="domain" description="Acyltransferase 3" evidence="2">
    <location>
        <begin position="20"/>
        <end position="348"/>
    </location>
</feature>
<dbReference type="Pfam" id="PF01757">
    <property type="entry name" value="Acyl_transf_3"/>
    <property type="match status" value="1"/>
</dbReference>
<keyword evidence="1" id="KW-0812">Transmembrane</keyword>
<feature type="transmembrane region" description="Helical" evidence="1">
    <location>
        <begin position="179"/>
        <end position="203"/>
    </location>
</feature>
<dbReference type="Proteomes" id="UP000548867">
    <property type="component" value="Unassembled WGS sequence"/>
</dbReference>
<reference evidence="3 4" key="1">
    <citation type="submission" date="2020-08" db="EMBL/GenBank/DDBJ databases">
        <title>Genomic Encyclopedia of Type Strains, Phase IV (KMG-IV): sequencing the most valuable type-strain genomes for metagenomic binning, comparative biology and taxonomic classification.</title>
        <authorList>
            <person name="Goeker M."/>
        </authorList>
    </citation>
    <scope>NUCLEOTIDE SEQUENCE [LARGE SCALE GENOMIC DNA]</scope>
    <source>
        <strain evidence="3 4">DSM 27057</strain>
    </source>
</reference>
<evidence type="ECO:0000313" key="4">
    <source>
        <dbReference type="Proteomes" id="UP000548867"/>
    </source>
</evidence>
<keyword evidence="4" id="KW-1185">Reference proteome</keyword>
<sequence>MASVRPDKHVHAGVIVPVQFLRGIAASFVVTVHFLDRLVKRGAFLDPLPDWTHSFGEMGVATFFAISGFIMVHTTGNEFGSLLGGRRFLTRRFVRVAPMYYVTTILSVIFAFATFHLSTNKIYVAPTFYQIVMSFMFLPYIDVNGIAHPVYGLGWTLEYEMLFYAVFALAMLMPLRKGMIVATAFLLGATALGLALDAPLTIVGTPVPLYFFTRPLLLYFVIGMMLGVARRQGMCREVPLPAWGMGLIGVACMLLGVRFAGPGVSFVSLVAVMVTMMTATLLKAREEASTAFERFSKAFGSASYSLYLTHSFLLGLIAVVTERIAGKSTLSLVLVVLIACIVCFVAAWQVWKNIEVPLMRKLQPR</sequence>
<keyword evidence="1" id="KW-1133">Transmembrane helix</keyword>
<dbReference type="PANTHER" id="PTHR23028:SF131">
    <property type="entry name" value="BLR2367 PROTEIN"/>
    <property type="match status" value="1"/>
</dbReference>
<gene>
    <name evidence="3" type="ORF">GGR38_003804</name>
</gene>
<feature type="transmembrane region" description="Helical" evidence="1">
    <location>
        <begin position="330"/>
        <end position="351"/>
    </location>
</feature>
<feature type="transmembrane region" description="Helical" evidence="1">
    <location>
        <begin position="55"/>
        <end position="73"/>
    </location>
</feature>
<feature type="transmembrane region" description="Helical" evidence="1">
    <location>
        <begin position="209"/>
        <end position="228"/>
    </location>
</feature>
<dbReference type="RefSeq" id="WP_183627676.1">
    <property type="nucleotide sequence ID" value="NZ_JACIDX010000016.1"/>
</dbReference>
<comment type="caution">
    <text evidence="3">The sequence shown here is derived from an EMBL/GenBank/DDBJ whole genome shotgun (WGS) entry which is preliminary data.</text>
</comment>
<organism evidence="3 4">
    <name type="scientific">Novosphingobium sediminicola</name>
    <dbReference type="NCBI Taxonomy" id="563162"/>
    <lineage>
        <taxon>Bacteria</taxon>
        <taxon>Pseudomonadati</taxon>
        <taxon>Pseudomonadota</taxon>
        <taxon>Alphaproteobacteria</taxon>
        <taxon>Sphingomonadales</taxon>
        <taxon>Sphingomonadaceae</taxon>
        <taxon>Novosphingobium</taxon>
    </lineage>
</organism>
<dbReference type="GO" id="GO:0016020">
    <property type="term" value="C:membrane"/>
    <property type="evidence" value="ECO:0007669"/>
    <property type="project" value="TreeGrafter"/>
</dbReference>
<name>A0A7W6CHV1_9SPHN</name>
<dbReference type="EMBL" id="JACIDX010000016">
    <property type="protein sequence ID" value="MBB3956838.1"/>
    <property type="molecule type" value="Genomic_DNA"/>
</dbReference>
<feature type="transmembrane region" description="Helical" evidence="1">
    <location>
        <begin position="12"/>
        <end position="35"/>
    </location>
</feature>
<evidence type="ECO:0000259" key="2">
    <source>
        <dbReference type="Pfam" id="PF01757"/>
    </source>
</evidence>
<accession>A0A7W6CHV1</accession>
<keyword evidence="1" id="KW-0472">Membrane</keyword>
<proteinExistence type="predicted"/>
<feature type="transmembrane region" description="Helical" evidence="1">
    <location>
        <begin position="93"/>
        <end position="115"/>
    </location>
</feature>
<dbReference type="InterPro" id="IPR002656">
    <property type="entry name" value="Acyl_transf_3_dom"/>
</dbReference>
<dbReference type="GO" id="GO:0016747">
    <property type="term" value="F:acyltransferase activity, transferring groups other than amino-acyl groups"/>
    <property type="evidence" value="ECO:0007669"/>
    <property type="project" value="InterPro"/>
</dbReference>
<protein>
    <submittedName>
        <fullName evidence="3">Peptidoglycan/LPS O-acetylase OafA/YrhL</fullName>
    </submittedName>
</protein>